<dbReference type="PANTHER" id="PTHR22870">
    <property type="entry name" value="REGULATOR OF CHROMOSOME CONDENSATION"/>
    <property type="match status" value="1"/>
</dbReference>
<dbReference type="Gene3D" id="2.130.10.30">
    <property type="entry name" value="Regulator of chromosome condensation 1/beta-lactamase-inhibitor protein II"/>
    <property type="match status" value="4"/>
</dbReference>
<evidence type="ECO:0000313" key="6">
    <source>
        <dbReference type="Proteomes" id="UP001057455"/>
    </source>
</evidence>
<feature type="repeat" description="RCC1" evidence="2">
    <location>
        <begin position="120"/>
        <end position="193"/>
    </location>
</feature>
<protein>
    <submittedName>
        <fullName evidence="5">Regulator of chromosome condensation domain-containing, putative</fullName>
    </submittedName>
</protein>
<dbReference type="InterPro" id="IPR009091">
    <property type="entry name" value="RCC1/BLIP-II"/>
</dbReference>
<reference evidence="5" key="1">
    <citation type="submission" date="2019-12" db="EMBL/GenBank/DDBJ databases">
        <title>Genome sequence of Babesia ovis.</title>
        <authorList>
            <person name="Yamagishi J."/>
            <person name="Sevinc F."/>
            <person name="Xuan X."/>
        </authorList>
    </citation>
    <scope>NUCLEOTIDE SEQUENCE</scope>
    <source>
        <strain evidence="5">Selcuk</strain>
    </source>
</reference>
<dbReference type="PROSITE" id="PS50012">
    <property type="entry name" value="RCC1_3"/>
    <property type="match status" value="10"/>
</dbReference>
<dbReference type="EMBL" id="BLIY01000025">
    <property type="protein sequence ID" value="GFE55928.1"/>
    <property type="molecule type" value="Genomic_DNA"/>
</dbReference>
<name>A0A9W5TDM0_BABOV</name>
<sequence length="1620" mass="179794">MEDNTNSEGVAEKRPPIPRLVALGLNHALCVTKSLAFRQGDITAQGNAADSSAVVDATLHVHSWGKGTFNCLGHGVNVHLAKAPKSIHYFERKNVSQVACGDYHSAVLVLPNGARKNGGGTVFTFGLGTAGRLGYDVDNQARQTDSNHPDTPEDKEDSWCTTHPQPVGLSMNLKHNVVSLACGANHTLVTTVDGSLFSWGMGAFGVLGTGNCQNQYNPVRIRFPVETFMTTCAAGCRHSFGVDDRGQIWAWGYGGNGRLGTGDTRSQYAPKVLQALEGTKITQVSCGDSHSACVDVDGKVYTWGSSKCGKLGHKILVDDVLVPTLVESLLDTKIVQVECGTGTTLALSDKGTVYQWGAILGFVLSSSDTLPYIANFPREVPEAGHKNVYIAAGPYSCASVTIYGDLKTWGVGSCFRLGHGNVTDYVKPKFVAELRSGVYVDGIISQNKQAQQKTEDTPKDVRITANERRIRQLSVGLSHGALLTCNGTIYTWGACSGTGFSNDPETTQNIFTGDLRARGFPEHIYTLECAINVFAGLNNSCCITTTKHDNFINDEVGTAWVFGSASGGKLGLGEKCNASVIMAPRKINYVSGVYKVVLGHTHSLLLQHEGVIYATGSGADGKLGTGEMTTLHSFTRVKTDLKFIDIAVGASHSLAISMTHDLYGWGLGKYITKGSEAVVEPVMIDTLPSQVGIAKVHAVVAFAYHSLVLTDQGHLIAWGDNSSGQLGVPTMTKDPQAVEFIEQPSLVLIDSPVTSVATSRSFSACMTLNGDAYAWGLSSEGRLGIGETHNKVTYQPTAMATINLMGDMLDSPDNVALHNDLSSYATAVESFIDELHFRDDKDVVDWKGLQILLKNEERVCWEASLKAFEDDLVKCLKQHVDVILEMDKYHEKINSLKIKLEVAIQGFVNKLGNAKPPRTPTNINEFTNYTSLAPHIEQFVETIFLQPAYFVRLCLFGNDITTVENMVTYVYSRLDIPRVHNQYVAMLMALLREEIQLFFNPQTPLNASISPFARMLRAYTTTKYISASNAMIFYSPECSDSFHNFMKQYTLVLPNRASPKSEELGNFAKFIIHLNKILSVMVVPKYVKIAFKRMHNMIKFKIPAGWALPDVPLENVAIYPLIPTFVYAVLQPYFSNAEVLSGLHGYTGIDKAVSRNFATVAEYFEYIVNPSLKITPSNSHEVNRVTMSFYRNISQMLLEYIKTLLVVEDTFNIDLTMETFKTHFDMDKLRVDIPSWVVAQFLNVCTNTKKYLNLSAHDPVCKLLEYMLPSDDNGIKKQRIFEQKLIQKLMGYEKTTSVQIEHRFLMFDKTMSICRFSGVFLPQRLAYRQTTYSEECIKLMSLVMRYVAFGKYDPLRVIQNALSELTQIDAAPGGFETIMLELQNLAECYTLLPVPDYAAANRARDAYAQLMTIDRTRTTPCDVAANILKKVLERQQHRKYLLRVYQRQGEIEISRIHFEAAYRDKCQYIALCINHATKLFVEPRIQNAAISNRVKLYTGKLSTAKSRGVCESAAFNLSTLQKMGQIVCKRDEDIQRLDTLYLLFQFNPKHGCLIRLQEQPDGTNEMVQRDKCDVPLDAIETWSQCTDDSCVEMFPCQKFPQGIFGIRKKFLAQTFSQLME</sequence>
<proteinExistence type="predicted"/>
<dbReference type="InterPro" id="IPR051210">
    <property type="entry name" value="Ub_ligase/GEF_domain"/>
</dbReference>
<feature type="domain" description="RCC1-like" evidence="4">
    <location>
        <begin position="61"/>
        <end position="434"/>
    </location>
</feature>
<feature type="repeat" description="RCC1" evidence="2">
    <location>
        <begin position="59"/>
        <end position="111"/>
    </location>
</feature>
<dbReference type="OrthoDB" id="8068875at2759"/>
<feature type="repeat" description="RCC1" evidence="2">
    <location>
        <begin position="557"/>
        <end position="609"/>
    </location>
</feature>
<feature type="repeat" description="RCC1" evidence="2">
    <location>
        <begin position="194"/>
        <end position="245"/>
    </location>
</feature>
<dbReference type="InterPro" id="IPR058923">
    <property type="entry name" value="RCC1-like_dom"/>
</dbReference>
<accession>A0A9W5TDM0</accession>
<dbReference type="Proteomes" id="UP001057455">
    <property type="component" value="Unassembled WGS sequence"/>
</dbReference>
<feature type="region of interest" description="Disordered" evidence="3">
    <location>
        <begin position="140"/>
        <end position="160"/>
    </location>
</feature>
<dbReference type="Pfam" id="PF25390">
    <property type="entry name" value="WD40_RLD"/>
    <property type="match status" value="1"/>
</dbReference>
<dbReference type="InterPro" id="IPR000408">
    <property type="entry name" value="Reg_chr_condens"/>
</dbReference>
<feature type="repeat" description="RCC1" evidence="2">
    <location>
        <begin position="610"/>
        <end position="659"/>
    </location>
</feature>
<keyword evidence="6" id="KW-1185">Reference proteome</keyword>
<keyword evidence="1" id="KW-0677">Repeat</keyword>
<dbReference type="PRINTS" id="PR00633">
    <property type="entry name" value="RCCNDNSATION"/>
</dbReference>
<organism evidence="5 6">
    <name type="scientific">Babesia ovis</name>
    <dbReference type="NCBI Taxonomy" id="5869"/>
    <lineage>
        <taxon>Eukaryota</taxon>
        <taxon>Sar</taxon>
        <taxon>Alveolata</taxon>
        <taxon>Apicomplexa</taxon>
        <taxon>Aconoidasida</taxon>
        <taxon>Piroplasmida</taxon>
        <taxon>Babesiidae</taxon>
        <taxon>Babesia</taxon>
    </lineage>
</organism>
<dbReference type="PROSITE" id="PS00626">
    <property type="entry name" value="RCC1_2"/>
    <property type="match status" value="2"/>
</dbReference>
<feature type="repeat" description="RCC1" evidence="2">
    <location>
        <begin position="713"/>
        <end position="769"/>
    </location>
</feature>
<evidence type="ECO:0000256" key="1">
    <source>
        <dbReference type="ARBA" id="ARBA00022737"/>
    </source>
</evidence>
<evidence type="ECO:0000256" key="3">
    <source>
        <dbReference type="SAM" id="MobiDB-lite"/>
    </source>
</evidence>
<feature type="repeat" description="RCC1" evidence="2">
    <location>
        <begin position="246"/>
        <end position="297"/>
    </location>
</feature>
<evidence type="ECO:0000313" key="5">
    <source>
        <dbReference type="EMBL" id="GFE55928.1"/>
    </source>
</evidence>
<feature type="repeat" description="RCC1" evidence="2">
    <location>
        <begin position="770"/>
        <end position="820"/>
    </location>
</feature>
<evidence type="ECO:0000256" key="2">
    <source>
        <dbReference type="PROSITE-ProRule" id="PRU00235"/>
    </source>
</evidence>
<evidence type="ECO:0000259" key="4">
    <source>
        <dbReference type="Pfam" id="PF25390"/>
    </source>
</evidence>
<gene>
    <name evidence="5" type="ORF">BaOVIS_033320</name>
</gene>
<feature type="repeat" description="RCC1" evidence="2">
    <location>
        <begin position="660"/>
        <end position="712"/>
    </location>
</feature>
<dbReference type="Pfam" id="PF00415">
    <property type="entry name" value="RCC1"/>
    <property type="match status" value="1"/>
</dbReference>
<feature type="repeat" description="RCC1" evidence="2">
    <location>
        <begin position="298"/>
        <end position="350"/>
    </location>
</feature>
<comment type="caution">
    <text evidence="5">The sequence shown here is derived from an EMBL/GenBank/DDBJ whole genome shotgun (WGS) entry which is preliminary data.</text>
</comment>
<dbReference type="Pfam" id="PF13540">
    <property type="entry name" value="RCC1_2"/>
    <property type="match status" value="1"/>
</dbReference>
<dbReference type="PANTHER" id="PTHR22870:SF408">
    <property type="entry name" value="OS09G0560450 PROTEIN"/>
    <property type="match status" value="1"/>
</dbReference>
<dbReference type="SUPFAM" id="SSF50985">
    <property type="entry name" value="RCC1/BLIP-II"/>
    <property type="match status" value="3"/>
</dbReference>